<dbReference type="PANTHER" id="PTHR21974">
    <property type="entry name" value="RE15880P"/>
    <property type="match status" value="1"/>
</dbReference>
<evidence type="ECO:0000313" key="3">
    <source>
        <dbReference type="Proteomes" id="UP000053424"/>
    </source>
</evidence>
<sequence>MEAPEAIIANSHHHTQLLNLIADLEYVPQARKQQASYIKDLESQVLALKENIALLAEKTKKERKEHETLRDSTSRRLAHKLIGKKQEYLAKESKEEREYVEALEREITERDNERVTQELLDEAKTVFADLTAKETKYESARAELDALYHRVFDGPTEAFPEDDRLEYELMDAVKRHERIQAALNSESKAAELLARAVKSMEFTQKAMQEAVIYSRHDMWGGGTLGDMLERNALRNAQANASQAEFLVDQARKFSPAVQPVGRVSIAQGSIVSDVFFDNIFTDIAFHSNIDHLNHKIKQSAAQVLLATNRLKVERESARRRQEAAGARVIQLAKILNDRRRELDDFRRATFESYAAEHPPPPSYDAITSPVPTASSPPFPEPDIGPSHDDSARVDKPLPPPPLAQSPQLQPFVPMGIPSPSGAHLGVRPADWGSRNPYAFAMAEQTRKMSVD</sequence>
<gene>
    <name evidence="2" type="ORF">M413DRAFT_27430</name>
</gene>
<dbReference type="PANTHER" id="PTHR21974:SF2">
    <property type="entry name" value="RE15880P"/>
    <property type="match status" value="1"/>
</dbReference>
<feature type="region of interest" description="Disordered" evidence="1">
    <location>
        <begin position="352"/>
        <end position="427"/>
    </location>
</feature>
<reference evidence="3" key="2">
    <citation type="submission" date="2015-01" db="EMBL/GenBank/DDBJ databases">
        <title>Evolutionary Origins and Diversification of the Mycorrhizal Mutualists.</title>
        <authorList>
            <consortium name="DOE Joint Genome Institute"/>
            <consortium name="Mycorrhizal Genomics Consortium"/>
            <person name="Kohler A."/>
            <person name="Kuo A."/>
            <person name="Nagy L.G."/>
            <person name="Floudas D."/>
            <person name="Copeland A."/>
            <person name="Barry K.W."/>
            <person name="Cichocki N."/>
            <person name="Veneault-Fourrey C."/>
            <person name="LaButti K."/>
            <person name="Lindquist E.A."/>
            <person name="Lipzen A."/>
            <person name="Lundell T."/>
            <person name="Morin E."/>
            <person name="Murat C."/>
            <person name="Riley R."/>
            <person name="Ohm R."/>
            <person name="Sun H."/>
            <person name="Tunlid A."/>
            <person name="Henrissat B."/>
            <person name="Grigoriev I.V."/>
            <person name="Hibbett D.S."/>
            <person name="Martin F."/>
        </authorList>
    </citation>
    <scope>NUCLEOTIDE SEQUENCE [LARGE SCALE GENOMIC DNA]</scope>
    <source>
        <strain evidence="3">h7</strain>
    </source>
</reference>
<dbReference type="HOGENOM" id="CLU_044873_0_0_1"/>
<evidence type="ECO:0000313" key="2">
    <source>
        <dbReference type="EMBL" id="KIM41869.1"/>
    </source>
</evidence>
<dbReference type="STRING" id="686832.A0A0C3CC98"/>
<protein>
    <submittedName>
        <fullName evidence="2">Uncharacterized protein</fullName>
    </submittedName>
</protein>
<dbReference type="OrthoDB" id="2562743at2759"/>
<proteinExistence type="predicted"/>
<evidence type="ECO:0000256" key="1">
    <source>
        <dbReference type="SAM" id="MobiDB-lite"/>
    </source>
</evidence>
<dbReference type="EMBL" id="KN831779">
    <property type="protein sequence ID" value="KIM41869.1"/>
    <property type="molecule type" value="Genomic_DNA"/>
</dbReference>
<name>A0A0C3CC98_HEBCY</name>
<dbReference type="Proteomes" id="UP000053424">
    <property type="component" value="Unassembled WGS sequence"/>
</dbReference>
<accession>A0A0C3CC98</accession>
<feature type="compositionally biased region" description="Basic and acidic residues" evidence="1">
    <location>
        <begin position="385"/>
        <end position="395"/>
    </location>
</feature>
<keyword evidence="3" id="KW-1185">Reference proteome</keyword>
<dbReference type="AlphaFoldDB" id="A0A0C3CC98"/>
<organism evidence="2 3">
    <name type="scientific">Hebeloma cylindrosporum</name>
    <dbReference type="NCBI Taxonomy" id="76867"/>
    <lineage>
        <taxon>Eukaryota</taxon>
        <taxon>Fungi</taxon>
        <taxon>Dikarya</taxon>
        <taxon>Basidiomycota</taxon>
        <taxon>Agaricomycotina</taxon>
        <taxon>Agaricomycetes</taxon>
        <taxon>Agaricomycetidae</taxon>
        <taxon>Agaricales</taxon>
        <taxon>Agaricineae</taxon>
        <taxon>Hymenogastraceae</taxon>
        <taxon>Hebeloma</taxon>
    </lineage>
</organism>
<reference evidence="2 3" key="1">
    <citation type="submission" date="2014-04" db="EMBL/GenBank/DDBJ databases">
        <authorList>
            <consortium name="DOE Joint Genome Institute"/>
            <person name="Kuo A."/>
            <person name="Gay G."/>
            <person name="Dore J."/>
            <person name="Kohler A."/>
            <person name="Nagy L.G."/>
            <person name="Floudas D."/>
            <person name="Copeland A."/>
            <person name="Barry K.W."/>
            <person name="Cichocki N."/>
            <person name="Veneault-Fourrey C."/>
            <person name="LaButti K."/>
            <person name="Lindquist E.A."/>
            <person name="Lipzen A."/>
            <person name="Lundell T."/>
            <person name="Morin E."/>
            <person name="Murat C."/>
            <person name="Sun H."/>
            <person name="Tunlid A."/>
            <person name="Henrissat B."/>
            <person name="Grigoriev I.V."/>
            <person name="Hibbett D.S."/>
            <person name="Martin F."/>
            <person name="Nordberg H.P."/>
            <person name="Cantor M.N."/>
            <person name="Hua S.X."/>
        </authorList>
    </citation>
    <scope>NUCLEOTIDE SEQUENCE [LARGE SCALE GENOMIC DNA]</scope>
    <source>
        <strain evidence="3">h7</strain>
    </source>
</reference>